<reference evidence="1 2" key="1">
    <citation type="journal article" date="2012" name="J. Bacteriol.">
        <title>Draft Genome Sequence of Mesorhizobium alhagi CCNWXJ12-2T, a Novel Salt-Resistant Species Isolated from the Desert of Northwestern China.</title>
        <authorList>
            <person name="Zhou M."/>
            <person name="Chen W."/>
            <person name="Chen H."/>
            <person name="Wei G."/>
        </authorList>
    </citation>
    <scope>NUCLEOTIDE SEQUENCE [LARGE SCALE GENOMIC DNA]</scope>
    <source>
        <strain evidence="1 2">CCNWXJ12-2</strain>
    </source>
</reference>
<evidence type="ECO:0000313" key="1">
    <source>
        <dbReference type="EMBL" id="EHK52972.1"/>
    </source>
</evidence>
<keyword evidence="2" id="KW-1185">Reference proteome</keyword>
<protein>
    <submittedName>
        <fullName evidence="1">Uncharacterized protein</fullName>
    </submittedName>
</protein>
<dbReference type="EMBL" id="AHAM01000297">
    <property type="protein sequence ID" value="EHK52972.1"/>
    <property type="molecule type" value="Genomic_DNA"/>
</dbReference>
<dbReference type="Proteomes" id="UP000003250">
    <property type="component" value="Unassembled WGS sequence"/>
</dbReference>
<evidence type="ECO:0000313" key="2">
    <source>
        <dbReference type="Proteomes" id="UP000003250"/>
    </source>
</evidence>
<gene>
    <name evidence="1" type="ORF">MAXJ12_32919</name>
</gene>
<accession>H0I286</accession>
<name>H0I286_9HYPH</name>
<proteinExistence type="predicted"/>
<dbReference type="AlphaFoldDB" id="H0I286"/>
<organism evidence="1 2">
    <name type="scientific">Mesorhizobium alhagi CCNWXJ12-2</name>
    <dbReference type="NCBI Taxonomy" id="1107882"/>
    <lineage>
        <taxon>Bacteria</taxon>
        <taxon>Pseudomonadati</taxon>
        <taxon>Pseudomonadota</taxon>
        <taxon>Alphaproteobacteria</taxon>
        <taxon>Hyphomicrobiales</taxon>
        <taxon>Phyllobacteriaceae</taxon>
        <taxon>Allomesorhizobium</taxon>
    </lineage>
</organism>
<sequence length="68" mass="7716">MPQAVARCRSLHPYFLWRALKDLENEIYAIQRANEPIPIEMIRLRAILLRAGGKKGGSLSVDLSRPSK</sequence>